<organism evidence="2">
    <name type="scientific">Panstrongylus lignarius</name>
    <dbReference type="NCBI Taxonomy" id="156445"/>
    <lineage>
        <taxon>Eukaryota</taxon>
        <taxon>Metazoa</taxon>
        <taxon>Ecdysozoa</taxon>
        <taxon>Arthropoda</taxon>
        <taxon>Hexapoda</taxon>
        <taxon>Insecta</taxon>
        <taxon>Pterygota</taxon>
        <taxon>Neoptera</taxon>
        <taxon>Paraneoptera</taxon>
        <taxon>Hemiptera</taxon>
        <taxon>Heteroptera</taxon>
        <taxon>Panheteroptera</taxon>
        <taxon>Cimicomorpha</taxon>
        <taxon>Reduviidae</taxon>
        <taxon>Triatominae</taxon>
        <taxon>Panstrongylus</taxon>
    </lineage>
</organism>
<dbReference type="AlphaFoldDB" id="A0A224Y2E9"/>
<feature type="chain" id="PRO_5013393371" evidence="1">
    <location>
        <begin position="21"/>
        <end position="89"/>
    </location>
</feature>
<feature type="signal peptide" evidence="1">
    <location>
        <begin position="1"/>
        <end position="20"/>
    </location>
</feature>
<evidence type="ECO:0000313" key="2">
    <source>
        <dbReference type="EMBL" id="JAW15212.1"/>
    </source>
</evidence>
<accession>A0A224Y2E9</accession>
<protein>
    <submittedName>
        <fullName evidence="2">Putative secreted protein</fullName>
    </submittedName>
</protein>
<dbReference type="EMBL" id="GFTR01001214">
    <property type="protein sequence ID" value="JAW15212.1"/>
    <property type="molecule type" value="Transcribed_RNA"/>
</dbReference>
<proteinExistence type="predicted"/>
<evidence type="ECO:0000256" key="1">
    <source>
        <dbReference type="SAM" id="SignalP"/>
    </source>
</evidence>
<sequence>MVVQIIQLQILVAQIQLLNSVLPLEGRSTLVGNSLAQTTVLSVHTHPIYFQWTQDCYPHSEIDLFFLNAVGPLDMQKCQTFYSWFSDVP</sequence>
<name>A0A224Y2E9_9HEMI</name>
<reference evidence="2" key="1">
    <citation type="journal article" date="2018" name="PLoS Negl. Trop. Dis.">
        <title>An insight into the salivary gland and fat body transcriptome of Panstrongylus lignarius (Hemiptera: Heteroptera), the main vector of Chagas disease in Peru.</title>
        <authorList>
            <person name="Nevoa J.C."/>
            <person name="Mendes M.T."/>
            <person name="da Silva M.V."/>
            <person name="Soares S.C."/>
            <person name="Oliveira C.J.F."/>
            <person name="Ribeiro J.M.C."/>
        </authorList>
    </citation>
    <scope>NUCLEOTIDE SEQUENCE</scope>
</reference>
<keyword evidence="1" id="KW-0732">Signal</keyword>